<name>A0A218W3F6_PUNGR</name>
<dbReference type="EMBL" id="MTKT01005396">
    <property type="protein sequence ID" value="OWM67394.1"/>
    <property type="molecule type" value="Genomic_DNA"/>
</dbReference>
<comment type="caution">
    <text evidence="1">The sequence shown here is derived from an EMBL/GenBank/DDBJ whole genome shotgun (WGS) entry which is preliminary data.</text>
</comment>
<gene>
    <name evidence="1" type="ORF">CDL15_Pgr019854</name>
</gene>
<dbReference type="Proteomes" id="UP000197138">
    <property type="component" value="Unassembled WGS sequence"/>
</dbReference>
<dbReference type="AlphaFoldDB" id="A0A218W3F6"/>
<sequence>MDTKYWTRSPKSSKDGREVRKAVKMDPKFWTRSPKSSKDGHEVQKAVKLVSPLKRLLAGNAPVSPLKLLLAVCYSCWQLVSPLKRLLAGNASVSPLKLLLARRLLVTLPDRRLAMRDSSSRSAYVPSWTRDQSLP</sequence>
<proteinExistence type="predicted"/>
<evidence type="ECO:0000313" key="1">
    <source>
        <dbReference type="EMBL" id="OWM67394.1"/>
    </source>
</evidence>
<protein>
    <submittedName>
        <fullName evidence="1">Uncharacterized protein</fullName>
    </submittedName>
</protein>
<reference evidence="2" key="1">
    <citation type="journal article" date="2017" name="Plant J.">
        <title>The pomegranate (Punica granatum L.) genome and the genomics of punicalagin biosynthesis.</title>
        <authorList>
            <person name="Qin G."/>
            <person name="Xu C."/>
            <person name="Ming R."/>
            <person name="Tang H."/>
            <person name="Guyot R."/>
            <person name="Kramer E.M."/>
            <person name="Hu Y."/>
            <person name="Yi X."/>
            <person name="Qi Y."/>
            <person name="Xu X."/>
            <person name="Gao Z."/>
            <person name="Pan H."/>
            <person name="Jian J."/>
            <person name="Tian Y."/>
            <person name="Yue Z."/>
            <person name="Xu Y."/>
        </authorList>
    </citation>
    <scope>NUCLEOTIDE SEQUENCE [LARGE SCALE GENOMIC DNA]</scope>
    <source>
        <strain evidence="2">cv. Dabenzi</strain>
    </source>
</reference>
<accession>A0A218W3F6</accession>
<evidence type="ECO:0000313" key="2">
    <source>
        <dbReference type="Proteomes" id="UP000197138"/>
    </source>
</evidence>
<organism evidence="1 2">
    <name type="scientific">Punica granatum</name>
    <name type="common">Pomegranate</name>
    <dbReference type="NCBI Taxonomy" id="22663"/>
    <lineage>
        <taxon>Eukaryota</taxon>
        <taxon>Viridiplantae</taxon>
        <taxon>Streptophyta</taxon>
        <taxon>Embryophyta</taxon>
        <taxon>Tracheophyta</taxon>
        <taxon>Spermatophyta</taxon>
        <taxon>Magnoliopsida</taxon>
        <taxon>eudicotyledons</taxon>
        <taxon>Gunneridae</taxon>
        <taxon>Pentapetalae</taxon>
        <taxon>rosids</taxon>
        <taxon>malvids</taxon>
        <taxon>Myrtales</taxon>
        <taxon>Lythraceae</taxon>
        <taxon>Punica</taxon>
    </lineage>
</organism>